<evidence type="ECO:0000256" key="1">
    <source>
        <dbReference type="SAM" id="MobiDB-lite"/>
    </source>
</evidence>
<protein>
    <submittedName>
        <fullName evidence="2">Uncharacterized protein</fullName>
    </submittedName>
</protein>
<accession>A0ABU6URJ4</accession>
<dbReference type="EMBL" id="JASCZI010121691">
    <property type="protein sequence ID" value="MED6162653.1"/>
    <property type="molecule type" value="Genomic_DNA"/>
</dbReference>
<evidence type="ECO:0000313" key="2">
    <source>
        <dbReference type="EMBL" id="MED6162653.1"/>
    </source>
</evidence>
<feature type="region of interest" description="Disordered" evidence="1">
    <location>
        <begin position="182"/>
        <end position="204"/>
    </location>
</feature>
<dbReference type="Proteomes" id="UP001341840">
    <property type="component" value="Unassembled WGS sequence"/>
</dbReference>
<gene>
    <name evidence="2" type="ORF">PIB30_072584</name>
</gene>
<evidence type="ECO:0000313" key="3">
    <source>
        <dbReference type="Proteomes" id="UP001341840"/>
    </source>
</evidence>
<proteinExistence type="predicted"/>
<organism evidence="2 3">
    <name type="scientific">Stylosanthes scabra</name>
    <dbReference type="NCBI Taxonomy" id="79078"/>
    <lineage>
        <taxon>Eukaryota</taxon>
        <taxon>Viridiplantae</taxon>
        <taxon>Streptophyta</taxon>
        <taxon>Embryophyta</taxon>
        <taxon>Tracheophyta</taxon>
        <taxon>Spermatophyta</taxon>
        <taxon>Magnoliopsida</taxon>
        <taxon>eudicotyledons</taxon>
        <taxon>Gunneridae</taxon>
        <taxon>Pentapetalae</taxon>
        <taxon>rosids</taxon>
        <taxon>fabids</taxon>
        <taxon>Fabales</taxon>
        <taxon>Fabaceae</taxon>
        <taxon>Papilionoideae</taxon>
        <taxon>50 kb inversion clade</taxon>
        <taxon>dalbergioids sensu lato</taxon>
        <taxon>Dalbergieae</taxon>
        <taxon>Pterocarpus clade</taxon>
        <taxon>Stylosanthes</taxon>
    </lineage>
</organism>
<name>A0ABU6URJ4_9FABA</name>
<keyword evidence="3" id="KW-1185">Reference proteome</keyword>
<sequence>MEYKDEQYINNITNQAMKQRHLKYPRPGLHPELDDGVDGMMSHMGADTDPSMASVPEDEQPDESMALGRSGKMDQSDADDGVMAVTNSGKTGDEETVCDSEAEADNAAEAEMTTDNAAKAMTNGRTGLEVMAAYIADAVMADDIAAVMAENTDAVMADNTENPDTADLGHAETEGVALAYIPGPRRAKRQDISVQADPSSDHWT</sequence>
<feature type="region of interest" description="Disordered" evidence="1">
    <location>
        <begin position="41"/>
        <end position="78"/>
    </location>
</feature>
<reference evidence="2 3" key="1">
    <citation type="journal article" date="2023" name="Plants (Basel)">
        <title>Bridging the Gap: Combining Genomics and Transcriptomics Approaches to Understand Stylosanthes scabra, an Orphan Legume from the Brazilian Caatinga.</title>
        <authorList>
            <person name="Ferreira-Neto J.R.C."/>
            <person name="da Silva M.D."/>
            <person name="Binneck E."/>
            <person name="de Melo N.F."/>
            <person name="da Silva R.H."/>
            <person name="de Melo A.L.T.M."/>
            <person name="Pandolfi V."/>
            <person name="Bustamante F.O."/>
            <person name="Brasileiro-Vidal A.C."/>
            <person name="Benko-Iseppon A.M."/>
        </authorList>
    </citation>
    <scope>NUCLEOTIDE SEQUENCE [LARGE SCALE GENOMIC DNA]</scope>
    <source>
        <tissue evidence="2">Leaves</tissue>
    </source>
</reference>
<comment type="caution">
    <text evidence="2">The sequence shown here is derived from an EMBL/GenBank/DDBJ whole genome shotgun (WGS) entry which is preliminary data.</text>
</comment>